<dbReference type="GO" id="GO:0003677">
    <property type="term" value="F:DNA binding"/>
    <property type="evidence" value="ECO:0007669"/>
    <property type="project" value="InterPro"/>
</dbReference>
<sequence length="511" mass="58457">MRGDLTIRKVRTASGATAVQVVQNKGKQRSFLKHIGSAHNEQELELLMAKAEKYVETHCRQPSLFADTPPSPSSLQTALAGSKLVGVTHQYARNTLHACARKCGLGFLPKLYLDLALMRIIEPASKLRTLELLEWYFNVRYARRTLHRMLSKLLEHQEAIEMAAIQTAQNDLQDKFSLVLYDVTTLYFESFKEYDFQRPGFSKDNKPQQPQIVIGLITTRSGLPVMHEVFEGNTFEGHTMLAIVHRFQERVGNTKPVIVADAAMLSKANMQQLESEGYRYIVGARLANTAANFIDQIHTALPRTDKAIRRFSYDGVVKNATMICEFSDARYKKDKRDFDKQVKRALVLLERNEPGRRAKFIKKSKEKDKPFIFDAGLQAKTEKLLGIKGYVTNITEDELSSSELIAYYRDLWHVEQAFRMSKSDLQARPIFHRTQDAIRAHMLICFMALMMGKYLEIKTGRSLRQIRKKLWQVHEAHILDEQTGEVHVMQMDVGEFAGSELNKLLDSGFSH</sequence>
<dbReference type="HOGENOM" id="CLU_022426_1_1_10"/>
<accession>B3EMQ5</accession>
<dbReference type="InterPro" id="IPR047654">
    <property type="entry name" value="IS1634_transpos"/>
</dbReference>
<name>B3EMQ5_CHLPB</name>
<evidence type="ECO:0000313" key="2">
    <source>
        <dbReference type="EMBL" id="ACE03533.1"/>
    </source>
</evidence>
<gene>
    <name evidence="2" type="ordered locus">Cphamn1_0572</name>
</gene>
<reference evidence="2" key="1">
    <citation type="submission" date="2008-06" db="EMBL/GenBank/DDBJ databases">
        <title>Complete sequence of Chlorobium phaeobacteroides BS1.</title>
        <authorList>
            <consortium name="US DOE Joint Genome Institute"/>
            <person name="Lucas S."/>
            <person name="Copeland A."/>
            <person name="Lapidus A."/>
            <person name="Glavina del Rio T."/>
            <person name="Dalin E."/>
            <person name="Tice H."/>
            <person name="Bruce D."/>
            <person name="Goodwin L."/>
            <person name="Pitluck S."/>
            <person name="Schmutz J."/>
            <person name="Larimer F."/>
            <person name="Land M."/>
            <person name="Hauser L."/>
            <person name="Kyrpides N."/>
            <person name="Ovchinnikova G."/>
            <person name="Li T."/>
            <person name="Liu Z."/>
            <person name="Zhao F."/>
            <person name="Overmann J."/>
            <person name="Bryant D.A."/>
            <person name="Richardson P."/>
        </authorList>
    </citation>
    <scope>NUCLEOTIDE SEQUENCE [LARGE SCALE GENOMIC DNA]</scope>
    <source>
        <strain evidence="2">BS1</strain>
    </source>
</reference>
<dbReference type="PANTHER" id="PTHR34614:SF2">
    <property type="entry name" value="TRANSPOSASE IS4-LIKE DOMAIN-CONTAINING PROTEIN"/>
    <property type="match status" value="1"/>
</dbReference>
<dbReference type="GO" id="GO:0006313">
    <property type="term" value="P:DNA transposition"/>
    <property type="evidence" value="ECO:0007669"/>
    <property type="project" value="InterPro"/>
</dbReference>
<organism evidence="2">
    <name type="scientific">Chlorobium phaeobacteroides (strain BS1)</name>
    <dbReference type="NCBI Taxonomy" id="331678"/>
    <lineage>
        <taxon>Bacteria</taxon>
        <taxon>Pseudomonadati</taxon>
        <taxon>Chlorobiota</taxon>
        <taxon>Chlorobiia</taxon>
        <taxon>Chlorobiales</taxon>
        <taxon>Chlorobiaceae</taxon>
        <taxon>Chlorobium/Pelodictyon group</taxon>
        <taxon>Chlorobium</taxon>
    </lineage>
</organism>
<dbReference type="EMBL" id="CP001101">
    <property type="protein sequence ID" value="ACE03533.1"/>
    <property type="molecule type" value="Genomic_DNA"/>
</dbReference>
<proteinExistence type="predicted"/>
<dbReference type="GO" id="GO:0004803">
    <property type="term" value="F:transposase activity"/>
    <property type="evidence" value="ECO:0007669"/>
    <property type="project" value="InterPro"/>
</dbReference>
<dbReference type="Pfam" id="PF01609">
    <property type="entry name" value="DDE_Tnp_1"/>
    <property type="match status" value="1"/>
</dbReference>
<dbReference type="eggNOG" id="COG5421">
    <property type="taxonomic scope" value="Bacteria"/>
</dbReference>
<dbReference type="SUPFAM" id="SSF53098">
    <property type="entry name" value="Ribonuclease H-like"/>
    <property type="match status" value="1"/>
</dbReference>
<dbReference type="AlphaFoldDB" id="B3EMQ5"/>
<protein>
    <submittedName>
        <fullName evidence="2">Transposase IS4 family protein</fullName>
    </submittedName>
</protein>
<dbReference type="KEGG" id="cpb:Cphamn1_0572"/>
<dbReference type="InterPro" id="IPR012337">
    <property type="entry name" value="RNaseH-like_sf"/>
</dbReference>
<dbReference type="NCBIfam" id="NF033559">
    <property type="entry name" value="transpos_IS1634"/>
    <property type="match status" value="1"/>
</dbReference>
<dbReference type="InterPro" id="IPR002559">
    <property type="entry name" value="Transposase_11"/>
</dbReference>
<feature type="domain" description="Transposase IS4-like" evidence="1">
    <location>
        <begin position="177"/>
        <end position="451"/>
    </location>
</feature>
<evidence type="ECO:0000259" key="1">
    <source>
        <dbReference type="Pfam" id="PF01609"/>
    </source>
</evidence>
<dbReference type="PANTHER" id="PTHR34614">
    <property type="match status" value="1"/>
</dbReference>
<dbReference type="OrthoDB" id="740398at2"/>